<keyword evidence="2" id="KW-1185">Reference proteome</keyword>
<dbReference type="InterPro" id="IPR027417">
    <property type="entry name" value="P-loop_NTPase"/>
</dbReference>
<dbReference type="EMBL" id="JARIHO010000124">
    <property type="protein sequence ID" value="KAJ7301922.1"/>
    <property type="molecule type" value="Genomic_DNA"/>
</dbReference>
<comment type="caution">
    <text evidence="1">The sequence shown here is derived from an EMBL/GenBank/DDBJ whole genome shotgun (WGS) entry which is preliminary data.</text>
</comment>
<dbReference type="Proteomes" id="UP001218218">
    <property type="component" value="Unassembled WGS sequence"/>
</dbReference>
<evidence type="ECO:0008006" key="3">
    <source>
        <dbReference type="Google" id="ProtNLM"/>
    </source>
</evidence>
<name>A0AAD6YYR0_9AGAR</name>
<dbReference type="SUPFAM" id="SSF52540">
    <property type="entry name" value="P-loop containing nucleoside triphosphate hydrolases"/>
    <property type="match status" value="1"/>
</dbReference>
<reference evidence="1" key="1">
    <citation type="submission" date="2023-03" db="EMBL/GenBank/DDBJ databases">
        <title>Massive genome expansion in bonnet fungi (Mycena s.s.) driven by repeated elements and novel gene families across ecological guilds.</title>
        <authorList>
            <consortium name="Lawrence Berkeley National Laboratory"/>
            <person name="Harder C.B."/>
            <person name="Miyauchi S."/>
            <person name="Viragh M."/>
            <person name="Kuo A."/>
            <person name="Thoen E."/>
            <person name="Andreopoulos B."/>
            <person name="Lu D."/>
            <person name="Skrede I."/>
            <person name="Drula E."/>
            <person name="Henrissat B."/>
            <person name="Morin E."/>
            <person name="Kohler A."/>
            <person name="Barry K."/>
            <person name="LaButti K."/>
            <person name="Morin E."/>
            <person name="Salamov A."/>
            <person name="Lipzen A."/>
            <person name="Mereny Z."/>
            <person name="Hegedus B."/>
            <person name="Baldrian P."/>
            <person name="Stursova M."/>
            <person name="Weitz H."/>
            <person name="Taylor A."/>
            <person name="Grigoriev I.V."/>
            <person name="Nagy L.G."/>
            <person name="Martin F."/>
            <person name="Kauserud H."/>
        </authorList>
    </citation>
    <scope>NUCLEOTIDE SEQUENCE</scope>
    <source>
        <strain evidence="1">CBHHK002</strain>
    </source>
</reference>
<gene>
    <name evidence="1" type="ORF">DFH08DRAFT_827128</name>
</gene>
<protein>
    <recommendedName>
        <fullName evidence="3">Helicase C-terminal domain-containing protein</fullName>
    </recommendedName>
</protein>
<accession>A0AAD6YYR0</accession>
<dbReference type="Gene3D" id="3.40.50.300">
    <property type="entry name" value="P-loop containing nucleotide triphosphate hydrolases"/>
    <property type="match status" value="1"/>
</dbReference>
<evidence type="ECO:0000313" key="1">
    <source>
        <dbReference type="EMBL" id="KAJ7301922.1"/>
    </source>
</evidence>
<proteinExistence type="predicted"/>
<dbReference type="AlphaFoldDB" id="A0AAD6YYR0"/>
<sequence length="102" mass="11101">MCWAEENEETVAMLRDDPLCQVVVATVAFGQGFNVVSLLDSISLGVPKSVAQTMQQGGRVARDPETTGRAIVLVQASAYSAAQKYLKTRKIFKPVQGKEDQQ</sequence>
<organism evidence="1 2">
    <name type="scientific">Mycena albidolilacea</name>
    <dbReference type="NCBI Taxonomy" id="1033008"/>
    <lineage>
        <taxon>Eukaryota</taxon>
        <taxon>Fungi</taxon>
        <taxon>Dikarya</taxon>
        <taxon>Basidiomycota</taxon>
        <taxon>Agaricomycotina</taxon>
        <taxon>Agaricomycetes</taxon>
        <taxon>Agaricomycetidae</taxon>
        <taxon>Agaricales</taxon>
        <taxon>Marasmiineae</taxon>
        <taxon>Mycenaceae</taxon>
        <taxon>Mycena</taxon>
    </lineage>
</organism>
<evidence type="ECO:0000313" key="2">
    <source>
        <dbReference type="Proteomes" id="UP001218218"/>
    </source>
</evidence>